<dbReference type="InterPro" id="IPR027417">
    <property type="entry name" value="P-loop_NTPase"/>
</dbReference>
<gene>
    <name evidence="7" type="ORF">VitviT2T_014405</name>
</gene>
<feature type="region of interest" description="Disordered" evidence="2">
    <location>
        <begin position="2577"/>
        <end position="2652"/>
    </location>
</feature>
<keyword evidence="8" id="KW-1185">Reference proteome</keyword>
<evidence type="ECO:0000259" key="5">
    <source>
        <dbReference type="Pfam" id="PF13087"/>
    </source>
</evidence>
<feature type="compositionally biased region" description="Polar residues" evidence="2">
    <location>
        <begin position="2757"/>
        <end position="2768"/>
    </location>
</feature>
<name>A0ABY9CJK3_VITVI</name>
<reference evidence="7 8" key="1">
    <citation type="journal article" date="2023" name="Hortic Res">
        <title>The complete reference genome for grapevine (Vitis vinifera L.) genetics and breeding.</title>
        <authorList>
            <person name="Shi X."/>
            <person name="Cao S."/>
            <person name="Wang X."/>
            <person name="Huang S."/>
            <person name="Wang Y."/>
            <person name="Liu Z."/>
            <person name="Liu W."/>
            <person name="Leng X."/>
            <person name="Peng Y."/>
            <person name="Wang N."/>
            <person name="Wang Y."/>
            <person name="Ma Z."/>
            <person name="Xu X."/>
            <person name="Zhang F."/>
            <person name="Xue H."/>
            <person name="Zhong H."/>
            <person name="Wang Y."/>
            <person name="Zhang K."/>
            <person name="Velt A."/>
            <person name="Avia K."/>
            <person name="Holtgrawe D."/>
            <person name="Grimplet J."/>
            <person name="Matus J.T."/>
            <person name="Ware D."/>
            <person name="Wu X."/>
            <person name="Wang H."/>
            <person name="Liu C."/>
            <person name="Fang Y."/>
            <person name="Rustenholz C."/>
            <person name="Cheng Z."/>
            <person name="Xiao H."/>
            <person name="Zhou Y."/>
        </authorList>
    </citation>
    <scope>NUCLEOTIDE SEQUENCE [LARGE SCALE GENOMIC DNA]</scope>
    <source>
        <strain evidence="8">cv. Pinot noir / PN40024</strain>
        <tissue evidence="7">Leaf</tissue>
    </source>
</reference>
<evidence type="ECO:0000259" key="4">
    <source>
        <dbReference type="Pfam" id="PF13086"/>
    </source>
</evidence>
<evidence type="ECO:0000259" key="6">
    <source>
        <dbReference type="Pfam" id="PF23576"/>
    </source>
</evidence>
<organism evidence="7 8">
    <name type="scientific">Vitis vinifera</name>
    <name type="common">Grape</name>
    <dbReference type="NCBI Taxonomy" id="29760"/>
    <lineage>
        <taxon>Eukaryota</taxon>
        <taxon>Viridiplantae</taxon>
        <taxon>Streptophyta</taxon>
        <taxon>Embryophyta</taxon>
        <taxon>Tracheophyta</taxon>
        <taxon>Spermatophyta</taxon>
        <taxon>Magnoliopsida</taxon>
        <taxon>eudicotyledons</taxon>
        <taxon>Gunneridae</taxon>
        <taxon>Pentapetalae</taxon>
        <taxon>rosids</taxon>
        <taxon>Vitales</taxon>
        <taxon>Vitaceae</taxon>
        <taxon>Viteae</taxon>
        <taxon>Vitis</taxon>
    </lineage>
</organism>
<dbReference type="Pfam" id="PF00849">
    <property type="entry name" value="PseudoU_synth_2"/>
    <property type="match status" value="1"/>
</dbReference>
<evidence type="ECO:0000313" key="8">
    <source>
        <dbReference type="Proteomes" id="UP001227230"/>
    </source>
</evidence>
<evidence type="ECO:0000256" key="1">
    <source>
        <dbReference type="SAM" id="Coils"/>
    </source>
</evidence>
<feature type="region of interest" description="Disordered" evidence="2">
    <location>
        <begin position="2817"/>
        <end position="2868"/>
    </location>
</feature>
<dbReference type="Gene3D" id="3.30.2350.10">
    <property type="entry name" value="Pseudouridine synthase"/>
    <property type="match status" value="1"/>
</dbReference>
<protein>
    <recommendedName>
        <fullName evidence="9">RNA pseudouridine synthase 3, mitochondrial</fullName>
    </recommendedName>
</protein>
<feature type="compositionally biased region" description="Basic and acidic residues" evidence="2">
    <location>
        <begin position="2693"/>
        <end position="2705"/>
    </location>
</feature>
<dbReference type="CDD" id="cd18042">
    <property type="entry name" value="DEXXQc_SETX"/>
    <property type="match status" value="1"/>
</dbReference>
<evidence type="ECO:0000256" key="2">
    <source>
        <dbReference type="SAM" id="MobiDB-lite"/>
    </source>
</evidence>
<dbReference type="Pfam" id="PF23576">
    <property type="entry name" value="SEN1_barrel"/>
    <property type="match status" value="1"/>
</dbReference>
<feature type="compositionally biased region" description="Polar residues" evidence="2">
    <location>
        <begin position="2580"/>
        <end position="2591"/>
    </location>
</feature>
<evidence type="ECO:0008006" key="9">
    <source>
        <dbReference type="Google" id="ProtNLM"/>
    </source>
</evidence>
<dbReference type="InterPro" id="IPR041679">
    <property type="entry name" value="DNA2/NAM7-like_C"/>
</dbReference>
<feature type="domain" description="DNA2/NAM7 helicase-like C-terminal" evidence="5">
    <location>
        <begin position="2335"/>
        <end position="2541"/>
    </location>
</feature>
<feature type="compositionally biased region" description="Basic and acidic residues" evidence="2">
    <location>
        <begin position="1575"/>
        <end position="1584"/>
    </location>
</feature>
<dbReference type="PANTHER" id="PTHR10887">
    <property type="entry name" value="DNA2/NAM7 HELICASE FAMILY"/>
    <property type="match status" value="1"/>
</dbReference>
<feature type="compositionally biased region" description="Basic residues" evidence="2">
    <location>
        <begin position="2706"/>
        <end position="2716"/>
    </location>
</feature>
<evidence type="ECO:0000313" key="7">
    <source>
        <dbReference type="EMBL" id="WJZ95652.1"/>
    </source>
</evidence>
<feature type="coiled-coil region" evidence="1">
    <location>
        <begin position="2153"/>
        <end position="2237"/>
    </location>
</feature>
<feature type="compositionally biased region" description="Low complexity" evidence="2">
    <location>
        <begin position="2817"/>
        <end position="2832"/>
    </location>
</feature>
<keyword evidence="1" id="KW-0175">Coiled coil</keyword>
<feature type="domain" description="Pseudouridine synthase RsuA/RluA-like" evidence="3">
    <location>
        <begin position="188"/>
        <end position="359"/>
    </location>
</feature>
<dbReference type="Pfam" id="PF13087">
    <property type="entry name" value="AAA_12"/>
    <property type="match status" value="1"/>
</dbReference>
<dbReference type="InterPro" id="IPR020103">
    <property type="entry name" value="PsdUridine_synth_cat_dom_sf"/>
</dbReference>
<dbReference type="SUPFAM" id="SSF55120">
    <property type="entry name" value="Pseudouridine synthase"/>
    <property type="match status" value="1"/>
</dbReference>
<feature type="domain" description="Helicase SEN1 beta-barrel" evidence="6">
    <location>
        <begin position="1790"/>
        <end position="1895"/>
    </location>
</feature>
<sequence length="2868" mass="322684">MWKNVLHECQGLFPVVRHYSRIAPPRPASAAPVIRVSNNVAQLGSPKEGPKPRQLLSLPPFPAHPLPGKSLVNVSGLPTHVTAISWIKYYFDEIPGSVVQSHFNKGLVHMERSNLDDSSLEKEGQIKPLRKIKPNEVMEAGTRIYVPVSVAEARISKRFDTIPSGTLHPNADEIEYLQRLVTYKDPAILVLNKPPKVPLKGNLPVHNSMDALAAAALTFDYEEGPKLVHRLDRESSGLLLMGRTKESVAHLHWLFSDINKAKSLSKAWDDACEATCQRYWALVIGSPKQKEGVIHAPLSKVLLDDGKTERVILANQSGLEASQEAITEYRVLGPMINGCSWIELCPRTSRKHQLRVHCAEALGTPIVGDYKYGWFVHRRWKQMPRVDLEPTTGKPYKMRRPEGLDVQKGSVLSKVPLLHLHCRELILPNIAKFLPILDPKPKNQNQYPKLSLKPDILRFVASMPNHMKISWNLMSSYLAKRRRFAMAKKVATRRELLVRWRGIEEVIGDGGDDVLPDTPKRRRLQRLKEDWFSDAFNFLIDLPSEDHIWCGSWELMGPLLETFYNYSTDESNDSPLKLLWKRMSVEMRKCTLCISQHHQAQDMYSMEYDSSSISPLLSVLRSLDEERVGQHLKEINARLAGGEYIPERDNAEVVSVMFEVLTFPCLFDDQSLVTEFQIFIETIDDKHELTLEGHQQYPGVYALFFFKRRVRTIGHRLAGYLGKLREATELEPLQPFLKKCIGLLETDVLPSTFETSRPRVQLERISVWLGIKALLGFLEPPALEEGILERYPIFFSIVLNHISDDSLEFSHAVVCLRLLFEMLGYKLWLRSTLSPTVMRNTLLSQCFHTQNEKSHKEIFDLFQPFLQSLEALQDGEHEQQRRHFIYFLLHQVNVSRNFSSLMRKKACQIALLIILRGYKMNPPSPPFECAHMWGPSLVSSLKDSSLENSLRRPAFDLIETLIVSDAAALVTSMLNCCKHPSIDQSMIIELDDEEDDDELPFVLDVEEKHSSSWSEYSEQSKITSQDCRRWRCIPMLWLEVLVEINPSVLPISVSKAVFWARSRFALVEPEKNAEMEVPVKNWLSFSAKEISSSFGWKVPTGSDDGGDGKESQNSMKVSTMCIPLIRTFKRLTAHYIVQMEQEELRKQWIWEPRMGESLILLLLEPNDNVRQVGKCLLEQVSNMRGLAHCLQFLCSCTLSMSATYNGLRHALRLVQVDSVLLNFETLHHFFFVLCKLLKEGVICTSDPQRHSSGIKNISKFSSQGGFLRQPAFDSFPENVNGHSSVDDSKSREKFSCLLSEITWPFIRKCLVEGKAFVDYKISQLTCARLLEILPVVFEKLQLSFHNLDGSSGMMVENVVDFKWLLDLMDWGKSRVPVIARYWRQTMISLLHLLKGSCSDKSASFIRAIENLISCDSLMMDELTEQVAHLSVSLSNEASCIVGKTDLKSKAFFSEDSSFERQHSASDLQPFASDDMDVQILDSVTVSNKMDNNSVIILSDDETEKQISSNKVILSDNELSHCMVHGKPVAPGADKEASQDDLARKSISEYDTSKQFLEAFQQRDDSDTSGLASQKQELDTTKDRQISASHPKPKSVDSRRKEINSKFKVKDSFPSQFKGNLVSTSDKTANLKIMDQALNRVALKTGETAIKESVRDIADDPWELAVKSLKPHQSCLTKPSASIPKRQVIQLQLPGENRSGYLRKLDAGVKRFKPPKLDDWYRPILEIDYFVTVGLASASKDESQTVNKLKEVPMCFESPDQYVDIFRPLVLEEFKAQLHSSFLEMSSSEGMCCGSASVLSVERIDDFHLVRCVHDGSDSAAYRTFSENDLVLLTRQPLQNSSHEVHMVGKVERREKDSKSRSNVLVIRFYLQNGSSRLNRARKLLIERSKWYLSRVMSITSQLREFHALSSINDIPILPMILKPFNGSLGRSESRKLDPSKLSQPLQRILESSYNSSQLQAISVAIASPDSKKNFDLSLIQGPPGTGKTRTIVAIVSGLLASPLKGVNMKNSVDGSVKQSSIVFTNSRPKMSQSAAVARAWQDAALARQLNEDVEQSLKPMGTSVRQRVLICAQSNAAVDELVSRISSEGLYSSDGNMYKPYLVRVGNVKTVHQNSLPFFIDTLVDQRLVGERMDLTDPKNDLSGDTSALRASLEKLVERIRLYEAKRANLRGKNSELKSSLDDETPRVDDIKETSDAEIEVKLRRLYEQKKEICRDLATAQAQERKANEESKALKHKLRKSILREAEIVVATLSGCGGDLYGVCSESISTHKFGRSSENHLFDAVVIDEAAQALEPATLIPLQLLKSSGTRCIMVGDPKQLPATVLSSVASKFRYQCSMFERLQRAGYPVTMLTKQYRMHPEICRFPSLHFYDSKLLNGENMSSKLAPFHETEGLGPYVFFDVVDGQESHGRNSGTFSLCNEREADAAVEVLRLFRKRHPSEFVGGRIGIITPYKCQLSLLRSRFSSAFGSSITSDMEFNTVDGFQGREVDILVLSTVRAAGPCSAASGINSSSIGFVADVRRMNVALTRAKLSLWILGNARTLQTNCNWAALVKDAKERNLVISAKMPYQSMFKKALKNPSSENSDYSSRQSRHGKTDITSKRAKQNEKNAKEVCERKENSVSSQSQINKRKAGDEHDLSARKEDVQSNKRRASELCDFLAKKKFPSSVVAQRDSSTSKDVKSSTMGNNTDGDGRSKESRERQLHLRSTHLGKGKCTHEISQTNADRSEQEMGDGNKILKPQVLKGTSESLDHGGNQKSMEASTCSAGSILEENDASDRRRALKEVDTAKDVISKRKQQREAVDALLSSALIPSKKSAASLKAAPAKRSLSPALNAGCDINLPKPRKAKQGQIRQHRDKKHRTGDEA</sequence>
<dbReference type="Gene3D" id="3.40.50.300">
    <property type="entry name" value="P-loop containing nucleotide triphosphate hydrolases"/>
    <property type="match status" value="2"/>
</dbReference>
<dbReference type="InterPro" id="IPR047187">
    <property type="entry name" value="SF1_C_Upf1"/>
</dbReference>
<proteinExistence type="predicted"/>
<feature type="compositionally biased region" description="Basic and acidic residues" evidence="2">
    <location>
        <begin position="2596"/>
        <end position="2621"/>
    </location>
</feature>
<dbReference type="InterPro" id="IPR045055">
    <property type="entry name" value="DNA2/NAM7-like"/>
</dbReference>
<dbReference type="InterPro" id="IPR056474">
    <property type="entry name" value="SEN1_barrel"/>
</dbReference>
<feature type="region of interest" description="Disordered" evidence="2">
    <location>
        <begin position="1561"/>
        <end position="1599"/>
    </location>
</feature>
<dbReference type="SUPFAM" id="SSF52540">
    <property type="entry name" value="P-loop containing nucleoside triphosphate hydrolases"/>
    <property type="match status" value="1"/>
</dbReference>
<feature type="compositionally biased region" description="Basic and acidic residues" evidence="2">
    <location>
        <begin position="2633"/>
        <end position="2652"/>
    </location>
</feature>
<dbReference type="CDD" id="cd18808">
    <property type="entry name" value="SF1_C_Upf1"/>
    <property type="match status" value="1"/>
</dbReference>
<dbReference type="Proteomes" id="UP001227230">
    <property type="component" value="Chromosome 9"/>
</dbReference>
<accession>A0ABY9CJK3</accession>
<dbReference type="PANTHER" id="PTHR10887:SF495">
    <property type="entry name" value="HELICASE SENATAXIN ISOFORM X1-RELATED"/>
    <property type="match status" value="1"/>
</dbReference>
<dbReference type="InterPro" id="IPR006145">
    <property type="entry name" value="PsdUridine_synth_RsuA/RluA"/>
</dbReference>
<dbReference type="EMBL" id="CP126656">
    <property type="protein sequence ID" value="WJZ95652.1"/>
    <property type="molecule type" value="Genomic_DNA"/>
</dbReference>
<dbReference type="InterPro" id="IPR041677">
    <property type="entry name" value="DNA2/NAM7_AAA_11"/>
</dbReference>
<feature type="region of interest" description="Disordered" evidence="2">
    <location>
        <begin position="2668"/>
        <end position="2783"/>
    </location>
</feature>
<evidence type="ECO:0000259" key="3">
    <source>
        <dbReference type="Pfam" id="PF00849"/>
    </source>
</evidence>
<feature type="domain" description="DNA2/NAM7 helicase helicase" evidence="4">
    <location>
        <begin position="1953"/>
        <end position="2327"/>
    </location>
</feature>
<dbReference type="CDD" id="cd02869">
    <property type="entry name" value="PseudoU_synth_RluA_like"/>
    <property type="match status" value="1"/>
</dbReference>
<dbReference type="Pfam" id="PF13086">
    <property type="entry name" value="AAA_11"/>
    <property type="match status" value="1"/>
</dbReference>
<feature type="compositionally biased region" description="Basic residues" evidence="2">
    <location>
        <begin position="2845"/>
        <end position="2868"/>
    </location>
</feature>